<dbReference type="AlphaFoldDB" id="A0A9X2FTB4"/>
<comment type="caution">
    <text evidence="7">The sequence shown here is derived from an EMBL/GenBank/DDBJ whole genome shotgun (WGS) entry which is preliminary data.</text>
</comment>
<dbReference type="EMBL" id="JAMYXC010000079">
    <property type="protein sequence ID" value="MCP1168051.1"/>
    <property type="molecule type" value="Genomic_DNA"/>
</dbReference>
<evidence type="ECO:0000256" key="1">
    <source>
        <dbReference type="ARBA" id="ARBA00001947"/>
    </source>
</evidence>
<comment type="similarity">
    <text evidence="2">Belongs to the zinc-containing alcohol dehydrogenase family.</text>
</comment>
<evidence type="ECO:0000256" key="3">
    <source>
        <dbReference type="ARBA" id="ARBA00022723"/>
    </source>
</evidence>
<keyword evidence="3" id="KW-0479">Metal-binding</keyword>
<evidence type="ECO:0000256" key="4">
    <source>
        <dbReference type="ARBA" id="ARBA00022833"/>
    </source>
</evidence>
<accession>A0A9X2FTB4</accession>
<evidence type="ECO:0000313" key="7">
    <source>
        <dbReference type="EMBL" id="MCP1168051.1"/>
    </source>
</evidence>
<evidence type="ECO:0000313" key="8">
    <source>
        <dbReference type="Proteomes" id="UP001139477"/>
    </source>
</evidence>
<evidence type="ECO:0000259" key="6">
    <source>
        <dbReference type="Pfam" id="PF08240"/>
    </source>
</evidence>
<protein>
    <submittedName>
        <fullName evidence="7">Alcohol dehydrogenase catalytic domain-containing protein</fullName>
    </submittedName>
</protein>
<evidence type="ECO:0000256" key="5">
    <source>
        <dbReference type="ARBA" id="ARBA00023002"/>
    </source>
</evidence>
<dbReference type="InterPro" id="IPR013154">
    <property type="entry name" value="ADH-like_N"/>
</dbReference>
<dbReference type="PANTHER" id="PTHR43161">
    <property type="entry name" value="SORBITOL DEHYDROGENASE"/>
    <property type="match status" value="1"/>
</dbReference>
<evidence type="ECO:0000256" key="2">
    <source>
        <dbReference type="ARBA" id="ARBA00008072"/>
    </source>
</evidence>
<dbReference type="InterPro" id="IPR002328">
    <property type="entry name" value="ADH_Zn_CS"/>
</dbReference>
<reference evidence="7" key="1">
    <citation type="submission" date="2022-06" db="EMBL/GenBank/DDBJ databases">
        <title>Limimaricola sediminis sp. nov., isolated from an intertidal sediment.</title>
        <authorList>
            <person name="Shao X."/>
        </authorList>
    </citation>
    <scope>NUCLEOTIDE SEQUENCE</scope>
    <source>
        <strain evidence="7">ASW11-118</strain>
    </source>
</reference>
<keyword evidence="5" id="KW-0560">Oxidoreductase</keyword>
<dbReference type="Gene3D" id="3.90.180.10">
    <property type="entry name" value="Medium-chain alcohol dehydrogenases, catalytic domain"/>
    <property type="match status" value="1"/>
</dbReference>
<comment type="cofactor">
    <cofactor evidence="1">
        <name>Zn(2+)</name>
        <dbReference type="ChEBI" id="CHEBI:29105"/>
    </cofactor>
</comment>
<keyword evidence="4" id="KW-0862">Zinc</keyword>
<dbReference type="InterPro" id="IPR011032">
    <property type="entry name" value="GroES-like_sf"/>
</dbReference>
<dbReference type="PROSITE" id="PS00059">
    <property type="entry name" value="ADH_ZINC"/>
    <property type="match status" value="1"/>
</dbReference>
<feature type="domain" description="Alcohol dehydrogenase-like N-terminal" evidence="6">
    <location>
        <begin position="25"/>
        <end position="141"/>
    </location>
</feature>
<name>A0A9X2FTB4_9RHOB</name>
<dbReference type="SUPFAM" id="SSF50129">
    <property type="entry name" value="GroES-like"/>
    <property type="match status" value="1"/>
</dbReference>
<dbReference type="RefSeq" id="WP_253330678.1">
    <property type="nucleotide sequence ID" value="NZ_JAMYXC010000079.1"/>
</dbReference>
<dbReference type="Pfam" id="PF08240">
    <property type="entry name" value="ADH_N"/>
    <property type="match status" value="1"/>
</dbReference>
<organism evidence="7 8">
    <name type="scientific">Limimaricola litoreus</name>
    <dbReference type="NCBI Taxonomy" id="2955316"/>
    <lineage>
        <taxon>Bacteria</taxon>
        <taxon>Pseudomonadati</taxon>
        <taxon>Pseudomonadota</taxon>
        <taxon>Alphaproteobacteria</taxon>
        <taxon>Rhodobacterales</taxon>
        <taxon>Paracoccaceae</taxon>
        <taxon>Limimaricola</taxon>
    </lineage>
</organism>
<dbReference type="PANTHER" id="PTHR43161:SF9">
    <property type="entry name" value="SORBITOL DEHYDROGENASE"/>
    <property type="match status" value="1"/>
</dbReference>
<dbReference type="GO" id="GO:0016491">
    <property type="term" value="F:oxidoreductase activity"/>
    <property type="evidence" value="ECO:0007669"/>
    <property type="project" value="UniProtKB-KW"/>
</dbReference>
<keyword evidence="8" id="KW-1185">Reference proteome</keyword>
<dbReference type="GO" id="GO:0008270">
    <property type="term" value="F:zinc ion binding"/>
    <property type="evidence" value="ECO:0007669"/>
    <property type="project" value="InterPro"/>
</dbReference>
<feature type="non-terminal residue" evidence="7">
    <location>
        <position position="147"/>
    </location>
</feature>
<proteinExistence type="inferred from homology"/>
<dbReference type="Proteomes" id="UP001139477">
    <property type="component" value="Unassembled WGS sequence"/>
</dbReference>
<gene>
    <name evidence="7" type="ORF">NHG85_05845</name>
</gene>
<sequence length="147" mass="15510">MTNRAIRLHARNDLRLETAPDPAPGPGEVRVAVRAGGICGSDLHYWADGGIGTIRVREPIILGHEFAGHVESLGPGVTGLAAGDVVAVNPSQPCGACRFCDEGQPHHCLHMRFTGSAMFLPHEQGGFRDRITVAAGRCARLSPGTDP</sequence>